<dbReference type="Proteomes" id="UP000006431">
    <property type="component" value="Unassembled WGS sequence"/>
</dbReference>
<sequence length="128" mass="14135">MAKKIILVDDSRTILVTAEMALDELVADGSITLVTYLSPVELRDALVEGREDFDLLISDVNMPQLDGLELVTEIKQLEAFKTKPILILTTESSAQMKARGKEIGVTGWMVKPFSDEKLVKSIKMVLGI</sequence>
<evidence type="ECO:0000313" key="7">
    <source>
        <dbReference type="EMBL" id="EHP30621.1"/>
    </source>
</evidence>
<keyword evidence="4" id="KW-0283">Flagellar rotation</keyword>
<accession>B6BJA1</accession>
<evidence type="ECO:0000256" key="2">
    <source>
        <dbReference type="ARBA" id="ARBA00022500"/>
    </source>
</evidence>
<feature type="modified residue" description="4-aspartylphosphate" evidence="5">
    <location>
        <position position="59"/>
    </location>
</feature>
<dbReference type="Pfam" id="PF00072">
    <property type="entry name" value="Response_reg"/>
    <property type="match status" value="1"/>
</dbReference>
<dbReference type="PANTHER" id="PTHR44591:SF25">
    <property type="entry name" value="CHEMOTAXIS TWO-COMPONENT RESPONSE REGULATOR"/>
    <property type="match status" value="1"/>
</dbReference>
<dbReference type="PANTHER" id="PTHR44591">
    <property type="entry name" value="STRESS RESPONSE REGULATOR PROTEIN 1"/>
    <property type="match status" value="1"/>
</dbReference>
<dbReference type="eggNOG" id="COG0745">
    <property type="taxonomic scope" value="Bacteria"/>
</dbReference>
<evidence type="ECO:0000259" key="6">
    <source>
        <dbReference type="PROSITE" id="PS50110"/>
    </source>
</evidence>
<dbReference type="GO" id="GO:0097588">
    <property type="term" value="P:archaeal or bacterial-type flagellum-dependent cell motility"/>
    <property type="evidence" value="ECO:0007669"/>
    <property type="project" value="UniProtKB-KW"/>
</dbReference>
<dbReference type="PROSITE" id="PS50110">
    <property type="entry name" value="RESPONSE_REGULATORY"/>
    <property type="match status" value="1"/>
</dbReference>
<dbReference type="AlphaFoldDB" id="B6BJA1"/>
<comment type="cofactor">
    <cofactor evidence="1">
        <name>Mg(2+)</name>
        <dbReference type="ChEBI" id="CHEBI:18420"/>
    </cofactor>
</comment>
<dbReference type="HOGENOM" id="CLU_000445_69_17_7"/>
<dbReference type="STRING" id="929558.SMGD1_2098"/>
<dbReference type="GO" id="GO:0006935">
    <property type="term" value="P:chemotaxis"/>
    <property type="evidence" value="ECO:0007669"/>
    <property type="project" value="UniProtKB-KW"/>
</dbReference>
<keyword evidence="8" id="KW-1185">Reference proteome</keyword>
<feature type="domain" description="Response regulatory" evidence="6">
    <location>
        <begin position="4"/>
        <end position="126"/>
    </location>
</feature>
<dbReference type="SUPFAM" id="SSF52172">
    <property type="entry name" value="CheY-like"/>
    <property type="match status" value="1"/>
</dbReference>
<dbReference type="InterPro" id="IPR011006">
    <property type="entry name" value="CheY-like_superfamily"/>
</dbReference>
<dbReference type="InterPro" id="IPR050595">
    <property type="entry name" value="Bact_response_regulator"/>
</dbReference>
<dbReference type="GO" id="GO:0000160">
    <property type="term" value="P:phosphorelay signal transduction system"/>
    <property type="evidence" value="ECO:0007669"/>
    <property type="project" value="InterPro"/>
</dbReference>
<evidence type="ECO:0000256" key="3">
    <source>
        <dbReference type="ARBA" id="ARBA00022553"/>
    </source>
</evidence>
<dbReference type="RefSeq" id="WP_008336067.1">
    <property type="nucleotide sequence ID" value="NZ_AFRZ01000001.1"/>
</dbReference>
<comment type="caution">
    <text evidence="7">The sequence shown here is derived from an EMBL/GenBank/DDBJ whole genome shotgun (WGS) entry which is preliminary data.</text>
</comment>
<evidence type="ECO:0000256" key="5">
    <source>
        <dbReference type="PROSITE-ProRule" id="PRU00169"/>
    </source>
</evidence>
<organism evidence="7 8">
    <name type="scientific">Sulfurimonas gotlandica (strain DSM 19862 / JCM 16533 / GD1)</name>
    <dbReference type="NCBI Taxonomy" id="929558"/>
    <lineage>
        <taxon>Bacteria</taxon>
        <taxon>Pseudomonadati</taxon>
        <taxon>Campylobacterota</taxon>
        <taxon>Epsilonproteobacteria</taxon>
        <taxon>Campylobacterales</taxon>
        <taxon>Sulfurimonadaceae</taxon>
        <taxon>Sulfurimonas</taxon>
    </lineage>
</organism>
<dbReference type="PATRIC" id="fig|929558.5.peg.2089"/>
<reference evidence="7 8" key="1">
    <citation type="journal article" date="2012" name="Proc. Natl. Acad. Sci. U.S.A.">
        <title>Genome and physiology of a model Epsilonproteobacterium responsible for sulfide detoxification in marine oxygen depletion zones.</title>
        <authorList>
            <person name="Grote J."/>
            <person name="Schott T."/>
            <person name="Bruckner C.G."/>
            <person name="Glockner F.O."/>
            <person name="Jost G."/>
            <person name="Teeling H."/>
            <person name="Labrenz M."/>
            <person name="Jurgens K."/>
        </authorList>
    </citation>
    <scope>NUCLEOTIDE SEQUENCE [LARGE SCALE GENOMIC DNA]</scope>
    <source>
        <strain evidence="7 8">GD1</strain>
    </source>
</reference>
<dbReference type="OrthoDB" id="9786548at2"/>
<keyword evidence="2" id="KW-0145">Chemotaxis</keyword>
<keyword evidence="3 5" id="KW-0597">Phosphoprotein</keyword>
<evidence type="ECO:0000313" key="8">
    <source>
        <dbReference type="Proteomes" id="UP000006431"/>
    </source>
</evidence>
<dbReference type="InterPro" id="IPR001789">
    <property type="entry name" value="Sig_transdc_resp-reg_receiver"/>
</dbReference>
<accession>H1FXC5</accession>
<evidence type="ECO:0000256" key="4">
    <source>
        <dbReference type="ARBA" id="ARBA00022779"/>
    </source>
</evidence>
<proteinExistence type="predicted"/>
<dbReference type="EMBL" id="AFRZ01000001">
    <property type="protein sequence ID" value="EHP30621.1"/>
    <property type="molecule type" value="Genomic_DNA"/>
</dbReference>
<name>B6BJA1_SULGG</name>
<dbReference type="Gene3D" id="3.40.50.2300">
    <property type="match status" value="1"/>
</dbReference>
<dbReference type="SMART" id="SM00448">
    <property type="entry name" value="REC"/>
    <property type="match status" value="1"/>
</dbReference>
<gene>
    <name evidence="7" type="primary">cheY5</name>
    <name evidence="7" type="ORF">SMGD1_2098</name>
</gene>
<protein>
    <submittedName>
        <fullName evidence="7">Response regulator receiver domain protein (CheY)</fullName>
    </submittedName>
</protein>
<evidence type="ECO:0000256" key="1">
    <source>
        <dbReference type="ARBA" id="ARBA00001946"/>
    </source>
</evidence>